<dbReference type="Gene3D" id="2.180.10.10">
    <property type="entry name" value="RHS repeat-associated core"/>
    <property type="match status" value="2"/>
</dbReference>
<evidence type="ECO:0000256" key="3">
    <source>
        <dbReference type="ARBA" id="ARBA00022729"/>
    </source>
</evidence>
<dbReference type="InterPro" id="IPR056823">
    <property type="entry name" value="TEN-like_YD-shell"/>
</dbReference>
<organism evidence="10 11">
    <name type="scientific">Fodinibius roseus</name>
    <dbReference type="NCBI Taxonomy" id="1194090"/>
    <lineage>
        <taxon>Bacteria</taxon>
        <taxon>Pseudomonadati</taxon>
        <taxon>Balneolota</taxon>
        <taxon>Balneolia</taxon>
        <taxon>Balneolales</taxon>
        <taxon>Balneolaceae</taxon>
        <taxon>Fodinibius</taxon>
    </lineage>
</organism>
<keyword evidence="2" id="KW-0964">Secreted</keyword>
<name>A0A1M5CR61_9BACT</name>
<dbReference type="NCBIfam" id="TIGR03696">
    <property type="entry name" value="Rhs_assc_core"/>
    <property type="match status" value="1"/>
</dbReference>
<keyword evidence="4" id="KW-0677">Repeat</keyword>
<dbReference type="InterPro" id="IPR003284">
    <property type="entry name" value="Sal_SpvB"/>
</dbReference>
<evidence type="ECO:0000259" key="8">
    <source>
        <dbReference type="Pfam" id="PF12256"/>
    </source>
</evidence>
<dbReference type="Pfam" id="PF25023">
    <property type="entry name" value="TEN_YD-shell"/>
    <property type="match status" value="1"/>
</dbReference>
<dbReference type="OrthoDB" id="9765204at2"/>
<dbReference type="GO" id="GO:0005737">
    <property type="term" value="C:cytoplasm"/>
    <property type="evidence" value="ECO:0007669"/>
    <property type="project" value="InterPro"/>
</dbReference>
<reference evidence="10 11" key="1">
    <citation type="submission" date="2016-11" db="EMBL/GenBank/DDBJ databases">
        <authorList>
            <person name="Jaros S."/>
            <person name="Januszkiewicz K."/>
            <person name="Wedrychowicz H."/>
        </authorList>
    </citation>
    <scope>NUCLEOTIDE SEQUENCE [LARGE SCALE GENOMIC DNA]</scope>
    <source>
        <strain evidence="10 11">DSM 21986</strain>
    </source>
</reference>
<dbReference type="RefSeq" id="WP_073063646.1">
    <property type="nucleotide sequence ID" value="NZ_FQUS01000010.1"/>
</dbReference>
<keyword evidence="3" id="KW-0732">Signal</keyword>
<evidence type="ECO:0000259" key="9">
    <source>
        <dbReference type="Pfam" id="PF25023"/>
    </source>
</evidence>
<feature type="domain" description="Insecticide toxin TcdB middle/C-terminal" evidence="7">
    <location>
        <begin position="822"/>
        <end position="931"/>
    </location>
</feature>
<evidence type="ECO:0000313" key="10">
    <source>
        <dbReference type="EMBL" id="SHF57127.1"/>
    </source>
</evidence>
<keyword evidence="5" id="KW-0843">Virulence</keyword>
<dbReference type="InterPro" id="IPR050708">
    <property type="entry name" value="T6SS_VgrG/RHS"/>
</dbReference>
<dbReference type="InterPro" id="IPR013517">
    <property type="entry name" value="FG-GAP"/>
</dbReference>
<feature type="domain" description="Insecticide toxin TcdB middle/N-terminal" evidence="8">
    <location>
        <begin position="595"/>
        <end position="733"/>
    </location>
</feature>
<dbReference type="STRING" id="1194090.SAMN05443144_11060"/>
<dbReference type="InterPro" id="IPR022044">
    <property type="entry name" value="TcdB_toxin_mid/C"/>
</dbReference>
<keyword evidence="11" id="KW-1185">Reference proteome</keyword>
<evidence type="ECO:0000259" key="7">
    <source>
        <dbReference type="Pfam" id="PF12255"/>
    </source>
</evidence>
<dbReference type="Proteomes" id="UP000184041">
    <property type="component" value="Unassembled WGS sequence"/>
</dbReference>
<dbReference type="SUPFAM" id="SSF69318">
    <property type="entry name" value="Integrin alpha N-terminal domain"/>
    <property type="match status" value="1"/>
</dbReference>
<dbReference type="InterPro" id="IPR028994">
    <property type="entry name" value="Integrin_alpha_N"/>
</dbReference>
<feature type="region of interest" description="Disordered" evidence="6">
    <location>
        <begin position="2117"/>
        <end position="2139"/>
    </location>
</feature>
<evidence type="ECO:0000256" key="6">
    <source>
        <dbReference type="SAM" id="MobiDB-lite"/>
    </source>
</evidence>
<feature type="domain" description="Teneurin-like YD-shell" evidence="9">
    <location>
        <begin position="1819"/>
        <end position="2077"/>
    </location>
</feature>
<dbReference type="Pfam" id="PF13517">
    <property type="entry name" value="FG-GAP_3"/>
    <property type="match status" value="1"/>
</dbReference>
<comment type="subcellular location">
    <subcellularLocation>
        <location evidence="1">Secreted</location>
    </subcellularLocation>
</comment>
<dbReference type="EMBL" id="FQUS01000010">
    <property type="protein sequence ID" value="SHF57127.1"/>
    <property type="molecule type" value="Genomic_DNA"/>
</dbReference>
<dbReference type="InterPro" id="IPR022045">
    <property type="entry name" value="TcdB_toxin_mid/N"/>
</dbReference>
<evidence type="ECO:0000256" key="4">
    <source>
        <dbReference type="ARBA" id="ARBA00022737"/>
    </source>
</evidence>
<dbReference type="Pfam" id="PF12256">
    <property type="entry name" value="TcdB_toxin_midN"/>
    <property type="match status" value="1"/>
</dbReference>
<feature type="compositionally biased region" description="Basic and acidic residues" evidence="6">
    <location>
        <begin position="2357"/>
        <end position="2366"/>
    </location>
</feature>
<evidence type="ECO:0000313" key="11">
    <source>
        <dbReference type="Proteomes" id="UP000184041"/>
    </source>
</evidence>
<feature type="region of interest" description="Disordered" evidence="6">
    <location>
        <begin position="2357"/>
        <end position="2378"/>
    </location>
</feature>
<dbReference type="Pfam" id="PF03534">
    <property type="entry name" value="SpvB"/>
    <property type="match status" value="1"/>
</dbReference>
<feature type="compositionally biased region" description="Basic and acidic residues" evidence="6">
    <location>
        <begin position="2227"/>
        <end position="2237"/>
    </location>
</feature>
<proteinExistence type="predicted"/>
<gene>
    <name evidence="10" type="ORF">SAMN05443144_11060</name>
</gene>
<dbReference type="GO" id="GO:0005576">
    <property type="term" value="C:extracellular region"/>
    <property type="evidence" value="ECO:0007669"/>
    <property type="project" value="UniProtKB-SubCell"/>
</dbReference>
<evidence type="ECO:0000256" key="5">
    <source>
        <dbReference type="ARBA" id="ARBA00023026"/>
    </source>
</evidence>
<accession>A0A1M5CR61</accession>
<sequence length="2378" mass="268011">MGNNSSTPADVITTPRGGGALSGIGEKFSPDLFTGTGNFTIPIEVPPGRNEFHPELSLAYSTGNGNGPFGLGWKMSVPGVSRKTSRGVPVYDETEDTFILSGAEDLVAIEQLARQTRYRPRTEGLFARIIRHHDADSDYWEVRSKDGLASRYGTPVAAGEDPAVVADPVERSNVFSWKLTETMDPFGNRIVYEYERDAGREGPHHWDQLYLKRIRYADYSEEETTKFLAGVTFHYEERRDPFSQYRSGFEIRTRKRCTHIETHTEAEKRRLVRTYHLRYQQDSLNDVSLLNRIDVVGHDGDKTERLPPLEFSYSQFEPENRDFFPVDGEELPAESLGSPDLELADLSGNGLPDVLQMNGTVRYWRNLGGGRFDRPRRMDKAPAGLTLSDPGVQLIDADGDGRIDLMVDKDRQSGYYPLQPDGKWDRDSFQRYKQAPSVNLQGPDVKMVDLDGDGVTDAVRAGSSFDYFFNDPEKGWHEHRRVKRRPVKDFPDVTFTDARVRWADMTGDGLQDIVLIHDGNIEYWPNLGHGSWGKRSVMRNSPRFPFGYDPERILIGDVDGDGTADLIYVDNGKVSLWMNKSGNSWSEEPIEITGTPPISNQEDVRLADLLGNGISGLLWSGNAQGTGRDHLFFLDFTGGTKPYLLDEMDNNLGAITRVRYASSTRFYREDQQQPETRWKTTLPFPVQVVSQVEVIDELSGGKLTSEYRYHHGYWDGEEREFRGFGLVEQMDTEVFDDYNRSGMHGEHVDFNRVGAEEPQQFSPPTLKRTWFHQGPVRDASGDWEEVDYREEFWPEDSPMFDRPAAVTNFLKELPRRDRRDALRSLRGNKLRTELYALDGTERQPRPYTVTESLYGVREEEPTDGESTGRRRIFFPHKLADRTTRWERGDDPMTKVTFTEDYDEFGQSRRQTKIACPRGWRSPDATPGEPFLATRTTTEYAQRIDVDANIYIADRVSKTTTYEIENDGSQPLLELKALPVNDSALNVIGQKIHFYDGEAFEGLKLGQLGNFGALVRSKSLVLTDAILESAYRDASALPDDNGRPPCFTPGPPEWTSEYPQKYQEQLPKRAGYIYRDGSDSAEGYFAVTKQCKYDVQDEANNHPRGLRRAVRDPLGNETTIGYDAFDLLPVKVKDPAGLITKANYDYRTMQPRLVTGPNQNRTAFTFTPLGQLESKAVMGKEGEDTGDTPETPGTRLKYDFRAFIERGEPVSVRTTKRVHHARDTDTENPEETIETVEYSDGFGRLLQTRSRGEDVRFGDEAFGGGVLPRDQEDTQNMRKEVTGTRNDGPEHPNVVVSGWKIYDNKGRVVEQYEPFFSTGWAFIPPAETQFGQKVRKFYDPRGEVIRIVQPDGSKQRVIRGIPHDLTDPKSFEPSPWETYTYDANDNAGRTHGEESNSYHHHWDTPVSETVDALGRTVEVIERNRTLPENEDDPLPPMKEVRTQSIYDIRGNLLTTTDALAREAFRHVYDLADNPLRTESIDAGIRRMVLDAAGNEIERRDSKGALILQSYDHLQRPVHVWGRDGVDEPLTMRERLIYGDTPGAGSDEEALSANLLGKLVKHYDEAGLTTFERYDFKGNLLEKSRKVISDETILEVFTGDPDTAGQVETFRVDWQPPDEMGLTEYAGDLLDVTQYRTSTTYDALNRVQSMYYPEDAEGKRKKMQPKYNRAGALQQVTLDNELFVEHIAYDAKGQRTLMALGNGLMTRYTYDPKTFRLARLRTERYEKPDALTYKPDGAPLQDYAYDYDLAGNVTGIQNRRPDSGIPDTQDGADALDRIFTYDPLYRLTSATGRECDRPGNNPLWDAGPLCSDPTQVRAYEQQYAYDPAGNMKTLNHIAEGGRFTRQLDPEEENNRLSTLRIGNSDSERRYDYSYDACGNLIRENSERHFEWDHSNRMKAFRTQPGDAEPSVYVHYLYDAGGQRVKKLVRKQGGQVECRVYVDRAFEHHRWQQNGAGGENSRLHIMDGQKRIALLRVGDQHPDDKGPSLQYHLGDHLGSNNLVMNGDGSFISREEYTPYGETSFGSFAKKRYRFTGKERDPESGLYYHGARYYAPWLGRWMSCDPAGTVDGLNLYRYVRGNPLRLTDPNGTQSDDQPVYPGVKIDADGVSVGVQNVPPEQRDELSFSQSSESQEADSVDNLTEGLDIRISIQGRADEGSAEESFGQGASGGNINLTPGLLSKMGRGIKRQIFAAIFSTVFGGETPGAGKTAGADEMTHKSSRQLSAEGEEDRKARRQAERRGRRNPPPDTKKPKVYKPGSEQARILGEAKFGPASSGAASTTVKRAGQFVKKTPKWIPFLGTGAGIASAGLNLKEGNKGAAALDILGLIPLFGDALDLGRSMYSGLSDVNIGLPEERDTRFPKGRREYHPPASGGGFIPEW</sequence>
<feature type="region of interest" description="Disordered" evidence="6">
    <location>
        <begin position="2203"/>
        <end position="2256"/>
    </location>
</feature>
<evidence type="ECO:0000256" key="2">
    <source>
        <dbReference type="ARBA" id="ARBA00022525"/>
    </source>
</evidence>
<dbReference type="Pfam" id="PF12255">
    <property type="entry name" value="TcdB_toxin_midC"/>
    <property type="match status" value="1"/>
</dbReference>
<dbReference type="PANTHER" id="PTHR32305:SF15">
    <property type="entry name" value="PROTEIN RHSA-RELATED"/>
    <property type="match status" value="1"/>
</dbReference>
<evidence type="ECO:0000256" key="1">
    <source>
        <dbReference type="ARBA" id="ARBA00004613"/>
    </source>
</evidence>
<protein>
    <submittedName>
        <fullName evidence="10">RHS repeat-associated core domain-containing protein</fullName>
    </submittedName>
</protein>
<dbReference type="InterPro" id="IPR022385">
    <property type="entry name" value="Rhs_assc_core"/>
</dbReference>
<dbReference type="PANTHER" id="PTHR32305">
    <property type="match status" value="1"/>
</dbReference>